<dbReference type="InterPro" id="IPR001761">
    <property type="entry name" value="Peripla_BP/Lac1_sug-bd_dom"/>
</dbReference>
<dbReference type="PROSITE" id="PS50932">
    <property type="entry name" value="HTH_LACI_2"/>
    <property type="match status" value="1"/>
</dbReference>
<dbReference type="EMBL" id="CP040428">
    <property type="protein sequence ID" value="QCT18825.1"/>
    <property type="molecule type" value="Genomic_DNA"/>
</dbReference>
<evidence type="ECO:0000313" key="6">
    <source>
        <dbReference type="EMBL" id="QCT18825.1"/>
    </source>
</evidence>
<reference evidence="6 7" key="1">
    <citation type="submission" date="2019-05" db="EMBL/GenBank/DDBJ databases">
        <title>Complete genome sequence of Izhakiella calystegiae KSNA2, an endophyte isolated from beach morning glory (Calystegia soldanella).</title>
        <authorList>
            <person name="Jiang L."/>
            <person name="Jeong J.C."/>
            <person name="Kim C.Y."/>
            <person name="Kim D.H."/>
            <person name="Kim S.W."/>
            <person name="Lee j."/>
        </authorList>
    </citation>
    <scope>NUCLEOTIDE SEQUENCE [LARGE SCALE GENOMIC DNA]</scope>
    <source>
        <strain evidence="6 7">KSNA2</strain>
    </source>
</reference>
<keyword evidence="3 6" id="KW-0238">DNA-binding</keyword>
<dbReference type="Proteomes" id="UP000302163">
    <property type="component" value="Chromosome"/>
</dbReference>
<dbReference type="GO" id="GO:0000976">
    <property type="term" value="F:transcription cis-regulatory region binding"/>
    <property type="evidence" value="ECO:0007669"/>
    <property type="project" value="TreeGrafter"/>
</dbReference>
<dbReference type="InterPro" id="IPR000843">
    <property type="entry name" value="HTH_LacI"/>
</dbReference>
<dbReference type="AlphaFoldDB" id="A0A4P8YDZ6"/>
<keyword evidence="7" id="KW-1185">Reference proteome</keyword>
<organism evidence="6 7">
    <name type="scientific">Jejubacter calystegiae</name>
    <dbReference type="NCBI Taxonomy" id="2579935"/>
    <lineage>
        <taxon>Bacteria</taxon>
        <taxon>Pseudomonadati</taxon>
        <taxon>Pseudomonadota</taxon>
        <taxon>Gammaproteobacteria</taxon>
        <taxon>Enterobacterales</taxon>
        <taxon>Enterobacteriaceae</taxon>
        <taxon>Jejubacter</taxon>
    </lineage>
</organism>
<evidence type="ECO:0000259" key="5">
    <source>
        <dbReference type="PROSITE" id="PS50932"/>
    </source>
</evidence>
<dbReference type="Gene3D" id="1.10.260.40">
    <property type="entry name" value="lambda repressor-like DNA-binding domains"/>
    <property type="match status" value="1"/>
</dbReference>
<feature type="domain" description="HTH lacI-type" evidence="5">
    <location>
        <begin position="10"/>
        <end position="67"/>
    </location>
</feature>
<dbReference type="PANTHER" id="PTHR30146:SF45">
    <property type="entry name" value="CATABOLITE REPRESSOR_ACTIVATOR"/>
    <property type="match status" value="1"/>
</dbReference>
<keyword evidence="1" id="KW-0678">Repressor</keyword>
<accession>A0A4P8YDZ6</accession>
<sequence>MTDIKKNRKTTIYDLAQLTGISASAVSAILNGSWKKRRISPGRAEQVMRIAEQQGYTVNRQASLLRSRKSGVIGMIVPKYDNRYFGAIVEKFEAMARARGLFPFVTCTSRDPDLELEAARNMLSWQVDWVIATGATQPDKITQLCVQAGVRSLNLDLPGTLAPSVISDNYAGAKALTSRILDNVMRHKGSALPLVFIGGRGSDYNTRERLRGFLDAHSDYRVAVPDACLLPCGYASEKAETALADFCSGPENQLNGLFVNSTISLEGVLRELSRNRTTAQPLPPLGCFDWDPFVTLLNRNIDMVKQDVPKMLEAAFTLIDMDNTTPEIVQIPPLHVKA</sequence>
<keyword evidence="2" id="KW-0805">Transcription regulation</keyword>
<dbReference type="RefSeq" id="WP_138094575.1">
    <property type="nucleotide sequence ID" value="NZ_CP040428.1"/>
</dbReference>
<dbReference type="OrthoDB" id="7683681at2"/>
<dbReference type="InterPro" id="IPR010982">
    <property type="entry name" value="Lambda_DNA-bd_dom_sf"/>
</dbReference>
<dbReference type="KEGG" id="izh:FEM41_03755"/>
<dbReference type="SUPFAM" id="SSF53822">
    <property type="entry name" value="Periplasmic binding protein-like I"/>
    <property type="match status" value="1"/>
</dbReference>
<dbReference type="CDD" id="cd00093">
    <property type="entry name" value="HTH_XRE"/>
    <property type="match status" value="1"/>
</dbReference>
<dbReference type="PANTHER" id="PTHR30146">
    <property type="entry name" value="LACI-RELATED TRANSCRIPTIONAL REPRESSOR"/>
    <property type="match status" value="1"/>
</dbReference>
<dbReference type="SUPFAM" id="SSF47413">
    <property type="entry name" value="lambda repressor-like DNA-binding domains"/>
    <property type="match status" value="1"/>
</dbReference>
<gene>
    <name evidence="6" type="ORF">FEM41_03755</name>
</gene>
<name>A0A4P8YDZ6_9ENTR</name>
<dbReference type="GO" id="GO:0003700">
    <property type="term" value="F:DNA-binding transcription factor activity"/>
    <property type="evidence" value="ECO:0007669"/>
    <property type="project" value="TreeGrafter"/>
</dbReference>
<evidence type="ECO:0000256" key="1">
    <source>
        <dbReference type="ARBA" id="ARBA00022491"/>
    </source>
</evidence>
<dbReference type="Pfam" id="PF00532">
    <property type="entry name" value="Peripla_BP_1"/>
    <property type="match status" value="1"/>
</dbReference>
<keyword evidence="4" id="KW-0804">Transcription</keyword>
<proteinExistence type="predicted"/>
<dbReference type="Gene3D" id="3.40.50.2300">
    <property type="match status" value="2"/>
</dbReference>
<evidence type="ECO:0000256" key="4">
    <source>
        <dbReference type="ARBA" id="ARBA00023163"/>
    </source>
</evidence>
<dbReference type="InterPro" id="IPR028082">
    <property type="entry name" value="Peripla_BP_I"/>
</dbReference>
<evidence type="ECO:0000256" key="3">
    <source>
        <dbReference type="ARBA" id="ARBA00023125"/>
    </source>
</evidence>
<evidence type="ECO:0000313" key="7">
    <source>
        <dbReference type="Proteomes" id="UP000302163"/>
    </source>
</evidence>
<protein>
    <submittedName>
        <fullName evidence="6">LacI family DNA-binding transcriptional regulator</fullName>
    </submittedName>
</protein>
<dbReference type="SMART" id="SM00354">
    <property type="entry name" value="HTH_LACI"/>
    <property type="match status" value="1"/>
</dbReference>
<evidence type="ECO:0000256" key="2">
    <source>
        <dbReference type="ARBA" id="ARBA00023015"/>
    </source>
</evidence>
<dbReference type="InterPro" id="IPR001387">
    <property type="entry name" value="Cro/C1-type_HTH"/>
</dbReference>